<gene>
    <name evidence="2" type="ORF">Terrestrivirus9_3</name>
</gene>
<reference evidence="2" key="1">
    <citation type="submission" date="2018-10" db="EMBL/GenBank/DDBJ databases">
        <title>Hidden diversity of soil giant viruses.</title>
        <authorList>
            <person name="Schulz F."/>
            <person name="Alteio L."/>
            <person name="Goudeau D."/>
            <person name="Ryan E.M."/>
            <person name="Malmstrom R.R."/>
            <person name="Blanchard J."/>
            <person name="Woyke T."/>
        </authorList>
    </citation>
    <scope>NUCLEOTIDE SEQUENCE</scope>
    <source>
        <strain evidence="2">TEV1</strain>
    </source>
</reference>
<keyword evidence="1" id="KW-0472">Membrane</keyword>
<accession>A0A3G4ZNW0</accession>
<feature type="transmembrane region" description="Helical" evidence="1">
    <location>
        <begin position="257"/>
        <end position="280"/>
    </location>
</feature>
<feature type="transmembrane region" description="Helical" evidence="1">
    <location>
        <begin position="123"/>
        <end position="145"/>
    </location>
</feature>
<evidence type="ECO:0000313" key="2">
    <source>
        <dbReference type="EMBL" id="AYV76566.1"/>
    </source>
</evidence>
<feature type="transmembrane region" description="Helical" evidence="1">
    <location>
        <begin position="202"/>
        <end position="223"/>
    </location>
</feature>
<organism evidence="2">
    <name type="scientific">Terrestrivirus sp</name>
    <dbReference type="NCBI Taxonomy" id="2487775"/>
    <lineage>
        <taxon>Viruses</taxon>
        <taxon>Varidnaviria</taxon>
        <taxon>Bamfordvirae</taxon>
        <taxon>Nucleocytoviricota</taxon>
        <taxon>Megaviricetes</taxon>
        <taxon>Imitervirales</taxon>
        <taxon>Mimiviridae</taxon>
        <taxon>Klosneuvirinae</taxon>
    </lineage>
</organism>
<proteinExistence type="predicted"/>
<evidence type="ECO:0000256" key="1">
    <source>
        <dbReference type="SAM" id="Phobius"/>
    </source>
</evidence>
<feature type="transmembrane region" description="Helical" evidence="1">
    <location>
        <begin position="307"/>
        <end position="326"/>
    </location>
</feature>
<keyword evidence="1" id="KW-0812">Transmembrane</keyword>
<keyword evidence="1" id="KW-1133">Transmembrane helix</keyword>
<feature type="transmembrane region" description="Helical" evidence="1">
    <location>
        <begin position="81"/>
        <end position="103"/>
    </location>
</feature>
<name>A0A3G4ZNW0_9VIRU</name>
<dbReference type="EMBL" id="MK071987">
    <property type="protein sequence ID" value="AYV76566.1"/>
    <property type="molecule type" value="Genomic_DNA"/>
</dbReference>
<feature type="transmembrane region" description="Helical" evidence="1">
    <location>
        <begin position="12"/>
        <end position="29"/>
    </location>
</feature>
<feature type="transmembrane region" description="Helical" evidence="1">
    <location>
        <begin position="229"/>
        <end position="245"/>
    </location>
</feature>
<sequence>MELAELRMKWIWSILFIMLYIGTSILIQSNVLHETEKVQHVLYFCNVIFLIIYIKNTVFLIKYADDVLLTNTSSLNKILKYMYFISNASIIVFMVMYVVNFGYECEQTQCYKVTGYSEVFSLGYNNAMVIMVSLLLLYYIFYVFFPSCICLFPVNNNIQNTQNLDSQSVDVKNSDDLTGGLFSLVIRGPWSKSRCMIVLEKTLILSFSILNIFLVSIALIDYPHGLQKIQYFSIVFHLAYSIFAIRMTFEGSNTFRFFVLIALSSIFAIVSCTFDVITVIQKCQYSPSEQNIDLNNCFQKNDYTGNYYQYILSVFNILILCLFALMKCIQLIVKIYGHCNERARYQKLINDDKYPLV</sequence>
<evidence type="ECO:0008006" key="3">
    <source>
        <dbReference type="Google" id="ProtNLM"/>
    </source>
</evidence>
<feature type="transmembrane region" description="Helical" evidence="1">
    <location>
        <begin position="41"/>
        <end position="61"/>
    </location>
</feature>
<protein>
    <recommendedName>
        <fullName evidence="3">Transmembrane protein</fullName>
    </recommendedName>
</protein>